<feature type="domain" description="VTT" evidence="2">
    <location>
        <begin position="26"/>
        <end position="146"/>
    </location>
</feature>
<sequence>MEIFDLIHRYGDLFYGVVAVWTFLEGETIVIFSGIAAREGVVNLTLLISCAWIGSFLGDQMYFMLGRHAGARMLNRYPRWQPGVDRALGLLEKYSTAFILSFRFIYGVRNFSSFAMGMSTLSWRRFAVLNFIAAGIWAACFAGAGYAAGAALQQVVGEMATAVTVGLLGVFILAAAVMGLVSWRRRRALAVPAVAAAVKAGPEAFSSSERRP</sequence>
<protein>
    <submittedName>
        <fullName evidence="3">DedA family protein</fullName>
    </submittedName>
</protein>
<feature type="transmembrane region" description="Helical" evidence="1">
    <location>
        <begin position="159"/>
        <end position="181"/>
    </location>
</feature>
<dbReference type="Pfam" id="PF09335">
    <property type="entry name" value="VTT_dom"/>
    <property type="match status" value="1"/>
</dbReference>
<keyword evidence="1" id="KW-0472">Membrane</keyword>
<dbReference type="Proteomes" id="UP000595197">
    <property type="component" value="Chromosome"/>
</dbReference>
<dbReference type="PANTHER" id="PTHR42709:SF2">
    <property type="entry name" value="INNER MEMBRANE PROTEIN YOHD"/>
    <property type="match status" value="1"/>
</dbReference>
<feature type="transmembrane region" description="Helical" evidence="1">
    <location>
        <begin position="12"/>
        <end position="35"/>
    </location>
</feature>
<feature type="transmembrane region" description="Helical" evidence="1">
    <location>
        <begin position="41"/>
        <end position="65"/>
    </location>
</feature>
<gene>
    <name evidence="3" type="ORF">IGS68_18120</name>
</gene>
<accession>A0ABX7B4D0</accession>
<evidence type="ECO:0000259" key="2">
    <source>
        <dbReference type="Pfam" id="PF09335"/>
    </source>
</evidence>
<dbReference type="RefSeq" id="WP_201072276.1">
    <property type="nucleotide sequence ID" value="NZ_CP067420.1"/>
</dbReference>
<keyword evidence="1" id="KW-0812">Transmembrane</keyword>
<dbReference type="PANTHER" id="PTHR42709">
    <property type="entry name" value="ALKALINE PHOSPHATASE LIKE PROTEIN"/>
    <property type="match status" value="1"/>
</dbReference>
<evidence type="ECO:0000256" key="1">
    <source>
        <dbReference type="SAM" id="Phobius"/>
    </source>
</evidence>
<proteinExistence type="predicted"/>
<organism evidence="3 4">
    <name type="scientific">Skermanella cutis</name>
    <dbReference type="NCBI Taxonomy" id="2775420"/>
    <lineage>
        <taxon>Bacteria</taxon>
        <taxon>Pseudomonadati</taxon>
        <taxon>Pseudomonadota</taxon>
        <taxon>Alphaproteobacteria</taxon>
        <taxon>Rhodospirillales</taxon>
        <taxon>Azospirillaceae</taxon>
        <taxon>Skermanella</taxon>
    </lineage>
</organism>
<dbReference type="InterPro" id="IPR032816">
    <property type="entry name" value="VTT_dom"/>
</dbReference>
<dbReference type="EMBL" id="CP067420">
    <property type="protein sequence ID" value="QQP87975.1"/>
    <property type="molecule type" value="Genomic_DNA"/>
</dbReference>
<evidence type="ECO:0000313" key="3">
    <source>
        <dbReference type="EMBL" id="QQP87975.1"/>
    </source>
</evidence>
<keyword evidence="1" id="KW-1133">Transmembrane helix</keyword>
<reference evidence="3" key="1">
    <citation type="submission" date="2021-02" db="EMBL/GenBank/DDBJ databases">
        <title>Skermanella TT6 skin isolate.</title>
        <authorList>
            <person name="Lee K."/>
            <person name="Ganzorig M."/>
        </authorList>
    </citation>
    <scope>NUCLEOTIDE SEQUENCE</scope>
    <source>
        <strain evidence="3">TT6</strain>
    </source>
</reference>
<name>A0ABX7B4D0_9PROT</name>
<feature type="transmembrane region" description="Helical" evidence="1">
    <location>
        <begin position="126"/>
        <end position="147"/>
    </location>
</feature>
<evidence type="ECO:0000313" key="4">
    <source>
        <dbReference type="Proteomes" id="UP000595197"/>
    </source>
</evidence>
<dbReference type="InterPro" id="IPR051311">
    <property type="entry name" value="DedA_domain"/>
</dbReference>
<keyword evidence="4" id="KW-1185">Reference proteome</keyword>